<comment type="caution">
    <text evidence="1">The sequence shown here is derived from an EMBL/GenBank/DDBJ whole genome shotgun (WGS) entry which is preliminary data.</text>
</comment>
<keyword evidence="2" id="KW-1185">Reference proteome</keyword>
<dbReference type="EMBL" id="AMYT01000021">
    <property type="protein sequence ID" value="EKU27046.1"/>
    <property type="molecule type" value="Genomic_DNA"/>
</dbReference>
<protein>
    <submittedName>
        <fullName evidence="1">Uncharacterized protein</fullName>
    </submittedName>
</protein>
<accession>K8ZNB1</accession>
<dbReference type="InterPro" id="IPR025716">
    <property type="entry name" value="Post-transcriptional_regulator"/>
</dbReference>
<dbReference type="RefSeq" id="WP_009491689.1">
    <property type="nucleotide sequence ID" value="NZ_AMYT01000021.1"/>
</dbReference>
<name>K8ZNB1_9ENTE</name>
<dbReference type="STRING" id="1234409.C683_1042"/>
<organism evidence="1 2">
    <name type="scientific">Catellicoccus marimammalium M35/04/3</name>
    <dbReference type="NCBI Taxonomy" id="1234409"/>
    <lineage>
        <taxon>Bacteria</taxon>
        <taxon>Bacillati</taxon>
        <taxon>Bacillota</taxon>
        <taxon>Bacilli</taxon>
        <taxon>Lactobacillales</taxon>
        <taxon>Enterococcaceae</taxon>
        <taxon>Catellicoccus</taxon>
    </lineage>
</organism>
<reference evidence="1 2" key="1">
    <citation type="journal article" date="2013" name="Genome Announc.">
        <title>Draft Genome Sequence of Catellicoccus marimammalium, a Novel Species Commonly Found in Gull Feces.</title>
        <authorList>
            <person name="Weigand M.R."/>
            <person name="Ryu H."/>
            <person name="Bozcek L."/>
            <person name="Konstantinidis K.T."/>
            <person name="Santo Domingo J.W."/>
        </authorList>
    </citation>
    <scope>NUCLEOTIDE SEQUENCE [LARGE SCALE GENOMIC DNA]</scope>
    <source>
        <strain evidence="1 2">M35/04/3</strain>
    </source>
</reference>
<proteinExistence type="predicted"/>
<dbReference type="Pfam" id="PF13797">
    <property type="entry name" value="Post_transc_reg"/>
    <property type="match status" value="1"/>
</dbReference>
<dbReference type="Proteomes" id="UP000016057">
    <property type="component" value="Unassembled WGS sequence"/>
</dbReference>
<evidence type="ECO:0000313" key="2">
    <source>
        <dbReference type="Proteomes" id="UP000016057"/>
    </source>
</evidence>
<dbReference type="AlphaFoldDB" id="K8ZNB1"/>
<sequence length="77" mass="9380">MNIQTKQKQWAEEGYPNITEEEIQSYLDFYLPKMKGPFAKQRLLRKLTVNQLFDFLQLKVETTSQQQFDWHHIDDLF</sequence>
<gene>
    <name evidence="1" type="ORF">C683_1042</name>
</gene>
<evidence type="ECO:0000313" key="1">
    <source>
        <dbReference type="EMBL" id="EKU27046.1"/>
    </source>
</evidence>